<keyword evidence="4" id="KW-1185">Reference proteome</keyword>
<dbReference type="PANTHER" id="PTHR42109:SF2">
    <property type="entry name" value="INTEGRAL MEMBRANE PROTEIN"/>
    <property type="match status" value="1"/>
</dbReference>
<evidence type="ECO:0000256" key="1">
    <source>
        <dbReference type="SAM" id="Phobius"/>
    </source>
</evidence>
<gene>
    <name evidence="3" type="ORF">BJY01DRAFT_236737</name>
</gene>
<reference evidence="3 4" key="1">
    <citation type="submission" date="2024-07" db="EMBL/GenBank/DDBJ databases">
        <title>Section-level genome sequencing and comparative genomics of Aspergillus sections Usti and Cavernicolus.</title>
        <authorList>
            <consortium name="Lawrence Berkeley National Laboratory"/>
            <person name="Nybo J.L."/>
            <person name="Vesth T.C."/>
            <person name="Theobald S."/>
            <person name="Frisvad J.C."/>
            <person name="Larsen T.O."/>
            <person name="Kjaerboelling I."/>
            <person name="Rothschild-Mancinelli K."/>
            <person name="Lyhne E.K."/>
            <person name="Kogle M.E."/>
            <person name="Barry K."/>
            <person name="Clum A."/>
            <person name="Na H."/>
            <person name="Ledsgaard L."/>
            <person name="Lin J."/>
            <person name="Lipzen A."/>
            <person name="Kuo A."/>
            <person name="Riley R."/>
            <person name="Mondo S."/>
            <person name="Labutti K."/>
            <person name="Haridas S."/>
            <person name="Pangalinan J."/>
            <person name="Salamov A.A."/>
            <person name="Simmons B.A."/>
            <person name="Magnuson J.K."/>
            <person name="Chen J."/>
            <person name="Drula E."/>
            <person name="Henrissat B."/>
            <person name="Wiebenga A."/>
            <person name="Lubbers R.J."/>
            <person name="Gomes A.C."/>
            <person name="Makela M.R."/>
            <person name="Stajich J."/>
            <person name="Grigoriev I.V."/>
            <person name="Mortensen U.H."/>
            <person name="De Vries R.P."/>
            <person name="Baker S.E."/>
            <person name="Andersen M.R."/>
        </authorList>
    </citation>
    <scope>NUCLEOTIDE SEQUENCE [LARGE SCALE GENOMIC DNA]</scope>
    <source>
        <strain evidence="3 4">CBS 123904</strain>
    </source>
</reference>
<keyword evidence="1" id="KW-0812">Transmembrane</keyword>
<evidence type="ECO:0000313" key="4">
    <source>
        <dbReference type="Proteomes" id="UP001610446"/>
    </source>
</evidence>
<feature type="transmembrane region" description="Helical" evidence="1">
    <location>
        <begin position="72"/>
        <end position="93"/>
    </location>
</feature>
<feature type="transmembrane region" description="Helical" evidence="1">
    <location>
        <begin position="176"/>
        <end position="194"/>
    </location>
</feature>
<evidence type="ECO:0000259" key="2">
    <source>
        <dbReference type="Pfam" id="PF24800"/>
    </source>
</evidence>
<keyword evidence="1" id="KW-0472">Membrane</keyword>
<dbReference type="Proteomes" id="UP001610446">
    <property type="component" value="Unassembled WGS sequence"/>
</dbReference>
<organism evidence="3 4">
    <name type="scientific">Aspergillus pseudoustus</name>
    <dbReference type="NCBI Taxonomy" id="1810923"/>
    <lineage>
        <taxon>Eukaryota</taxon>
        <taxon>Fungi</taxon>
        <taxon>Dikarya</taxon>
        <taxon>Ascomycota</taxon>
        <taxon>Pezizomycotina</taxon>
        <taxon>Eurotiomycetes</taxon>
        <taxon>Eurotiomycetidae</taxon>
        <taxon>Eurotiales</taxon>
        <taxon>Aspergillaceae</taxon>
        <taxon>Aspergillus</taxon>
        <taxon>Aspergillus subgen. Nidulantes</taxon>
    </lineage>
</organism>
<name>A0ABR4JKF9_9EURO</name>
<feature type="transmembrane region" description="Helical" evidence="1">
    <location>
        <begin position="214"/>
        <end position="234"/>
    </location>
</feature>
<protein>
    <recommendedName>
        <fullName evidence="2">DUF7702 domain-containing protein</fullName>
    </recommendedName>
</protein>
<comment type="caution">
    <text evidence="3">The sequence shown here is derived from an EMBL/GenBank/DDBJ whole genome shotgun (WGS) entry which is preliminary data.</text>
</comment>
<evidence type="ECO:0000313" key="3">
    <source>
        <dbReference type="EMBL" id="KAL2840533.1"/>
    </source>
</evidence>
<dbReference type="Pfam" id="PF24800">
    <property type="entry name" value="DUF7702"/>
    <property type="match status" value="1"/>
</dbReference>
<dbReference type="InterPro" id="IPR056119">
    <property type="entry name" value="DUF7702"/>
</dbReference>
<feature type="domain" description="DUF7702" evidence="2">
    <location>
        <begin position="4"/>
        <end position="238"/>
    </location>
</feature>
<sequence>MGSVTYRDGIAILQLIIFPIILVAALFIWNRTGWRAGSKIWRYGVTLSLIRIAGSISSLISIDHNSYNVEVAIAVCELIGIAPLLLTYVGVLRQIDASQHLPPRFLNLVTLVCFIGLILGIAGVSTADDSNDGTYHPDKIVKVSMGLFLAVFVVTIATAAWLWFQLSLSLRTFQRKLFLAVALSVPFLIVRLVYSAISDYGDNSKFAVLVGDPTVYLCMSVLEEIVAMTITMALGMSAVLERDFVPYAPPKEQSAPEVGQV</sequence>
<keyword evidence="1" id="KW-1133">Transmembrane helix</keyword>
<feature type="transmembrane region" description="Helical" evidence="1">
    <location>
        <begin position="145"/>
        <end position="164"/>
    </location>
</feature>
<proteinExistence type="predicted"/>
<feature type="transmembrane region" description="Helical" evidence="1">
    <location>
        <begin position="12"/>
        <end position="29"/>
    </location>
</feature>
<dbReference type="PANTHER" id="PTHR42109">
    <property type="entry name" value="UNPLACED GENOMIC SCAFFOLD UM_SCAF_CONTIG_1.265, WHOLE GENOME SHOTGUN SEQUENCE"/>
    <property type="match status" value="1"/>
</dbReference>
<accession>A0ABR4JKF9</accession>
<feature type="transmembrane region" description="Helical" evidence="1">
    <location>
        <begin position="41"/>
        <end position="60"/>
    </location>
</feature>
<feature type="transmembrane region" description="Helical" evidence="1">
    <location>
        <begin position="105"/>
        <end position="125"/>
    </location>
</feature>
<dbReference type="EMBL" id="JBFXLU010000120">
    <property type="protein sequence ID" value="KAL2840533.1"/>
    <property type="molecule type" value="Genomic_DNA"/>
</dbReference>